<keyword evidence="1" id="KW-0539">Nucleus</keyword>
<sequence>MKTTNRTPESNRNNQRNFRERRKEHIRNLENKVRIYERQGVQASQEIRRVARYLAAQNIQLLALLAAKGASQDEILAAEKPDMGEMNGESSEQLPVALLPLTPTPGSESNEINTFAKNPTRALKACKSCRDRKVKCDVTEDGSPCTNCRRGDRECTVPNHKRIKQENPTVFSTTLGDIIPEVSRQRAAPEHFPGEECGAYFSPQPLEYTEGYVVRSLIVAETRGSNHRGAPPSPPPPDTWDVTMGQLGPTLSEF</sequence>
<dbReference type="Gene3D" id="4.10.240.10">
    <property type="entry name" value="Zn(2)-C6 fungal-type DNA-binding domain"/>
    <property type="match status" value="1"/>
</dbReference>
<gene>
    <name evidence="4" type="ORF">K432DRAFT_396511</name>
</gene>
<dbReference type="CDD" id="cd00067">
    <property type="entry name" value="GAL4"/>
    <property type="match status" value="1"/>
</dbReference>
<dbReference type="Gene3D" id="1.20.5.170">
    <property type="match status" value="1"/>
</dbReference>
<feature type="compositionally biased region" description="Polar residues" evidence="2">
    <location>
        <begin position="1"/>
        <end position="10"/>
    </location>
</feature>
<dbReference type="PANTHER" id="PTHR42070:SF1">
    <property type="entry name" value="FILAMENT ASSOCIATED PROTEIN, PUTATIVE (AFU_ORTHOLOGUE AFUA_8G06630)-RELATED"/>
    <property type="match status" value="1"/>
</dbReference>
<reference evidence="4 5" key="1">
    <citation type="journal article" date="2016" name="Nat. Commun.">
        <title>Ectomycorrhizal ecology is imprinted in the genome of the dominant symbiotic fungus Cenococcum geophilum.</title>
        <authorList>
            <consortium name="DOE Joint Genome Institute"/>
            <person name="Peter M."/>
            <person name="Kohler A."/>
            <person name="Ohm R.A."/>
            <person name="Kuo A."/>
            <person name="Krutzmann J."/>
            <person name="Morin E."/>
            <person name="Arend M."/>
            <person name="Barry K.W."/>
            <person name="Binder M."/>
            <person name="Choi C."/>
            <person name="Clum A."/>
            <person name="Copeland A."/>
            <person name="Grisel N."/>
            <person name="Haridas S."/>
            <person name="Kipfer T."/>
            <person name="LaButti K."/>
            <person name="Lindquist E."/>
            <person name="Lipzen A."/>
            <person name="Maire R."/>
            <person name="Meier B."/>
            <person name="Mihaltcheva S."/>
            <person name="Molinier V."/>
            <person name="Murat C."/>
            <person name="Poggeler S."/>
            <person name="Quandt C.A."/>
            <person name="Sperisen C."/>
            <person name="Tritt A."/>
            <person name="Tisserant E."/>
            <person name="Crous P.W."/>
            <person name="Henrissat B."/>
            <person name="Nehls U."/>
            <person name="Egli S."/>
            <person name="Spatafora J.W."/>
            <person name="Grigoriev I.V."/>
            <person name="Martin F.M."/>
        </authorList>
    </citation>
    <scope>NUCLEOTIDE SEQUENCE [LARGE SCALE GENOMIC DNA]</scope>
    <source>
        <strain evidence="4 5">CBS 459.81</strain>
    </source>
</reference>
<evidence type="ECO:0000259" key="3">
    <source>
        <dbReference type="PROSITE" id="PS50048"/>
    </source>
</evidence>
<protein>
    <recommendedName>
        <fullName evidence="3">Zn(2)-C6 fungal-type domain-containing protein</fullName>
    </recommendedName>
</protein>
<evidence type="ECO:0000256" key="1">
    <source>
        <dbReference type="ARBA" id="ARBA00023242"/>
    </source>
</evidence>
<dbReference type="GO" id="GO:0000981">
    <property type="term" value="F:DNA-binding transcription factor activity, RNA polymerase II-specific"/>
    <property type="evidence" value="ECO:0007669"/>
    <property type="project" value="InterPro"/>
</dbReference>
<evidence type="ECO:0000313" key="5">
    <source>
        <dbReference type="Proteomes" id="UP000250266"/>
    </source>
</evidence>
<dbReference type="SMART" id="SM00066">
    <property type="entry name" value="GAL4"/>
    <property type="match status" value="1"/>
</dbReference>
<proteinExistence type="predicted"/>
<dbReference type="AlphaFoldDB" id="A0A8E2E379"/>
<name>A0A8E2E379_9PEZI</name>
<accession>A0A8E2E379</accession>
<dbReference type="InterPro" id="IPR036864">
    <property type="entry name" value="Zn2-C6_fun-type_DNA-bd_sf"/>
</dbReference>
<feature type="domain" description="Zn(2)-C6 fungal-type" evidence="3">
    <location>
        <begin position="125"/>
        <end position="157"/>
    </location>
</feature>
<organism evidence="4 5">
    <name type="scientific">Lepidopterella palustris CBS 459.81</name>
    <dbReference type="NCBI Taxonomy" id="1314670"/>
    <lineage>
        <taxon>Eukaryota</taxon>
        <taxon>Fungi</taxon>
        <taxon>Dikarya</taxon>
        <taxon>Ascomycota</taxon>
        <taxon>Pezizomycotina</taxon>
        <taxon>Dothideomycetes</taxon>
        <taxon>Pleosporomycetidae</taxon>
        <taxon>Mytilinidiales</taxon>
        <taxon>Argynnaceae</taxon>
        <taxon>Lepidopterella</taxon>
    </lineage>
</organism>
<dbReference type="SUPFAM" id="SSF57701">
    <property type="entry name" value="Zn2/Cys6 DNA-binding domain"/>
    <property type="match status" value="1"/>
</dbReference>
<feature type="region of interest" description="Disordered" evidence="2">
    <location>
        <begin position="223"/>
        <end position="254"/>
    </location>
</feature>
<feature type="region of interest" description="Disordered" evidence="2">
    <location>
        <begin position="1"/>
        <end position="22"/>
    </location>
</feature>
<dbReference type="PROSITE" id="PS00463">
    <property type="entry name" value="ZN2_CY6_FUNGAL_1"/>
    <property type="match status" value="1"/>
</dbReference>
<dbReference type="PROSITE" id="PS50048">
    <property type="entry name" value="ZN2_CY6_FUNGAL_2"/>
    <property type="match status" value="1"/>
</dbReference>
<dbReference type="InterPro" id="IPR046347">
    <property type="entry name" value="bZIP_sf"/>
</dbReference>
<dbReference type="InterPro" id="IPR001138">
    <property type="entry name" value="Zn2Cys6_DnaBD"/>
</dbReference>
<dbReference type="SUPFAM" id="SSF57959">
    <property type="entry name" value="Leucine zipper domain"/>
    <property type="match status" value="1"/>
</dbReference>
<dbReference type="GO" id="GO:0008270">
    <property type="term" value="F:zinc ion binding"/>
    <property type="evidence" value="ECO:0007669"/>
    <property type="project" value="InterPro"/>
</dbReference>
<evidence type="ECO:0000256" key="2">
    <source>
        <dbReference type="SAM" id="MobiDB-lite"/>
    </source>
</evidence>
<keyword evidence="5" id="KW-1185">Reference proteome</keyword>
<dbReference type="Proteomes" id="UP000250266">
    <property type="component" value="Unassembled WGS sequence"/>
</dbReference>
<dbReference type="Pfam" id="PF00172">
    <property type="entry name" value="Zn_clus"/>
    <property type="match status" value="1"/>
</dbReference>
<evidence type="ECO:0000313" key="4">
    <source>
        <dbReference type="EMBL" id="OCK76363.1"/>
    </source>
</evidence>
<dbReference type="EMBL" id="KV745218">
    <property type="protein sequence ID" value="OCK76363.1"/>
    <property type="molecule type" value="Genomic_DNA"/>
</dbReference>
<dbReference type="OrthoDB" id="39175at2759"/>
<dbReference type="PANTHER" id="PTHR42070">
    <property type="entry name" value="FILAMENT ASSOCIATED PROTEIN, PUTATIVE (AFU_ORTHOLOGUE AFUA_8G06630)-RELATED"/>
    <property type="match status" value="1"/>
</dbReference>
<dbReference type="CDD" id="cd14688">
    <property type="entry name" value="bZIP_YAP"/>
    <property type="match status" value="1"/>
</dbReference>